<dbReference type="OrthoDB" id="63984at2"/>
<dbReference type="AlphaFoldDB" id="A0A285TFZ5"/>
<dbReference type="Proteomes" id="UP000219636">
    <property type="component" value="Unassembled WGS sequence"/>
</dbReference>
<feature type="transmembrane region" description="Helical" evidence="8">
    <location>
        <begin position="283"/>
        <end position="301"/>
    </location>
</feature>
<feature type="transmembrane region" description="Helical" evidence="8">
    <location>
        <begin position="138"/>
        <end position="157"/>
    </location>
</feature>
<feature type="transmembrane region" description="Helical" evidence="8">
    <location>
        <begin position="103"/>
        <end position="126"/>
    </location>
</feature>
<dbReference type="EMBL" id="OBMQ01000012">
    <property type="protein sequence ID" value="SOC21145.1"/>
    <property type="molecule type" value="Genomic_DNA"/>
</dbReference>
<proteinExistence type="inferred from homology"/>
<dbReference type="PANTHER" id="PTHR43271:SF1">
    <property type="entry name" value="INNER MEMBRANE TRANSPORT PROTEIN YNFM"/>
    <property type="match status" value="1"/>
</dbReference>
<accession>A0A285TFZ5</accession>
<evidence type="ECO:0000256" key="6">
    <source>
        <dbReference type="ARBA" id="ARBA00022989"/>
    </source>
</evidence>
<dbReference type="PROSITE" id="PS50850">
    <property type="entry name" value="MFS"/>
    <property type="match status" value="1"/>
</dbReference>
<evidence type="ECO:0000256" key="7">
    <source>
        <dbReference type="ARBA" id="ARBA00023136"/>
    </source>
</evidence>
<evidence type="ECO:0000256" key="4">
    <source>
        <dbReference type="ARBA" id="ARBA00022475"/>
    </source>
</evidence>
<keyword evidence="6 8" id="KW-1133">Transmembrane helix</keyword>
<dbReference type="SUPFAM" id="SSF103473">
    <property type="entry name" value="MFS general substrate transporter"/>
    <property type="match status" value="1"/>
</dbReference>
<feature type="transmembrane region" description="Helical" evidence="8">
    <location>
        <begin position="216"/>
        <end position="238"/>
    </location>
</feature>
<dbReference type="CDD" id="cd17324">
    <property type="entry name" value="MFS_NepI_like"/>
    <property type="match status" value="1"/>
</dbReference>
<feature type="domain" description="Major facilitator superfamily (MFS) profile" evidence="9">
    <location>
        <begin position="14"/>
        <end position="393"/>
    </location>
</feature>
<feature type="transmembrane region" description="Helical" evidence="8">
    <location>
        <begin position="250"/>
        <end position="271"/>
    </location>
</feature>
<dbReference type="Pfam" id="PF07690">
    <property type="entry name" value="MFS_1"/>
    <property type="match status" value="1"/>
</dbReference>
<dbReference type="InterPro" id="IPR020846">
    <property type="entry name" value="MFS_dom"/>
</dbReference>
<comment type="subcellular location">
    <subcellularLocation>
        <location evidence="1">Cell membrane</location>
        <topology evidence="1">Multi-pass membrane protein</topology>
    </subcellularLocation>
</comment>
<dbReference type="InterPro" id="IPR011701">
    <property type="entry name" value="MFS"/>
</dbReference>
<comment type="similarity">
    <text evidence="2">Belongs to the major facilitator superfamily.</text>
</comment>
<reference evidence="11" key="1">
    <citation type="submission" date="2017-08" db="EMBL/GenBank/DDBJ databases">
        <authorList>
            <person name="Varghese N."/>
            <person name="Submissions S."/>
        </authorList>
    </citation>
    <scope>NUCLEOTIDE SEQUENCE [LARGE SCALE GENOMIC DNA]</scope>
    <source>
        <strain evidence="11">JC22</strain>
    </source>
</reference>
<dbReference type="InterPro" id="IPR036259">
    <property type="entry name" value="MFS_trans_sf"/>
</dbReference>
<evidence type="ECO:0000256" key="2">
    <source>
        <dbReference type="ARBA" id="ARBA00008335"/>
    </source>
</evidence>
<feature type="transmembrane region" description="Helical" evidence="8">
    <location>
        <begin position="370"/>
        <end position="391"/>
    </location>
</feature>
<dbReference type="Gene3D" id="1.20.1250.20">
    <property type="entry name" value="MFS general substrate transporter like domains"/>
    <property type="match status" value="1"/>
</dbReference>
<evidence type="ECO:0000259" key="9">
    <source>
        <dbReference type="PROSITE" id="PS50850"/>
    </source>
</evidence>
<feature type="transmembrane region" description="Helical" evidence="8">
    <location>
        <begin position="80"/>
        <end position="97"/>
    </location>
</feature>
<feature type="transmembrane region" description="Helical" evidence="8">
    <location>
        <begin position="163"/>
        <end position="188"/>
    </location>
</feature>
<keyword evidence="3" id="KW-0813">Transport</keyword>
<feature type="transmembrane region" description="Helical" evidence="8">
    <location>
        <begin position="342"/>
        <end position="364"/>
    </location>
</feature>
<evidence type="ECO:0000256" key="8">
    <source>
        <dbReference type="SAM" id="Phobius"/>
    </source>
</evidence>
<evidence type="ECO:0000256" key="1">
    <source>
        <dbReference type="ARBA" id="ARBA00004651"/>
    </source>
</evidence>
<name>A0A285TFZ5_9BACL</name>
<keyword evidence="4" id="KW-1003">Cell membrane</keyword>
<evidence type="ECO:0000313" key="11">
    <source>
        <dbReference type="Proteomes" id="UP000219636"/>
    </source>
</evidence>
<keyword evidence="11" id="KW-1185">Reference proteome</keyword>
<feature type="transmembrane region" description="Helical" evidence="8">
    <location>
        <begin position="43"/>
        <end position="68"/>
    </location>
</feature>
<evidence type="ECO:0000313" key="10">
    <source>
        <dbReference type="EMBL" id="SOC21145.1"/>
    </source>
</evidence>
<dbReference type="GO" id="GO:0022857">
    <property type="term" value="F:transmembrane transporter activity"/>
    <property type="evidence" value="ECO:0007669"/>
    <property type="project" value="InterPro"/>
</dbReference>
<evidence type="ECO:0000256" key="3">
    <source>
        <dbReference type="ARBA" id="ARBA00022448"/>
    </source>
</evidence>
<sequence>MNYLQKGTKQFTLANLALFAAGFIIFANLYLTQPLLPQFSEEFHVSPAVASLSLSLSTAVLSISLILFGSFSEALGRKRLMTFSIFAAAILTIALAFSPTFEVLLLLRILQGFVFAGVPAIAMAYLGEEVEPSSLGTAMGLYISGNSVGGLAGRVIMGTMTDLFSWQIGMIVLGLLSLLVSAYFVWALPASKHFTPRPLKFKALTKSLFYHLKDPGLICLFGIAFTLMGGFVTLYNYIGYKLIGPPYNLSAGVVGWIFVVYLVGTFSSAWFGSLSDKFGRQKVLMIGILLMLSGALLTLPVSLFVKIIGIVLFTFGFFGAHSIASGWVSFRAKKDKAQASSLYLFGYYFGSSVGGTTGGIFWVSWGWNGVIAFISAFLITSFTLSLILLVMSRKTKNFESPTSILNIKEG</sequence>
<organism evidence="10 11">
    <name type="scientific">Ureibacillus xyleni</name>
    <dbReference type="NCBI Taxonomy" id="614648"/>
    <lineage>
        <taxon>Bacteria</taxon>
        <taxon>Bacillati</taxon>
        <taxon>Bacillota</taxon>
        <taxon>Bacilli</taxon>
        <taxon>Bacillales</taxon>
        <taxon>Caryophanaceae</taxon>
        <taxon>Ureibacillus</taxon>
    </lineage>
</organism>
<feature type="transmembrane region" description="Helical" evidence="8">
    <location>
        <begin position="307"/>
        <end position="330"/>
    </location>
</feature>
<dbReference type="GO" id="GO:0005886">
    <property type="term" value="C:plasma membrane"/>
    <property type="evidence" value="ECO:0007669"/>
    <property type="project" value="UniProtKB-SubCell"/>
</dbReference>
<evidence type="ECO:0000256" key="5">
    <source>
        <dbReference type="ARBA" id="ARBA00022692"/>
    </source>
</evidence>
<dbReference type="RefSeq" id="WP_097074610.1">
    <property type="nucleotide sequence ID" value="NZ_OBMQ01000012.1"/>
</dbReference>
<keyword evidence="5 8" id="KW-0812">Transmembrane</keyword>
<gene>
    <name evidence="10" type="ORF">SAMN05880501_112132</name>
</gene>
<keyword evidence="7 8" id="KW-0472">Membrane</keyword>
<protein>
    <submittedName>
        <fullName evidence="10">YNFM family putative membrane transporter</fullName>
    </submittedName>
</protein>
<dbReference type="PANTHER" id="PTHR43271">
    <property type="entry name" value="BLL2771 PROTEIN"/>
    <property type="match status" value="1"/>
</dbReference>
<feature type="transmembrane region" description="Helical" evidence="8">
    <location>
        <begin position="12"/>
        <end position="31"/>
    </location>
</feature>